<feature type="signal peptide" evidence="1">
    <location>
        <begin position="1"/>
        <end position="23"/>
    </location>
</feature>
<feature type="chain" id="PRO_5016743895" evidence="1">
    <location>
        <begin position="24"/>
        <end position="78"/>
    </location>
</feature>
<keyword evidence="1" id="KW-0732">Signal</keyword>
<gene>
    <name evidence="2" type="ORF">DFO70_13121</name>
</gene>
<organism evidence="2 3">
    <name type="scientific">Cytobacillus firmus</name>
    <name type="common">Bacillus firmus</name>
    <dbReference type="NCBI Taxonomy" id="1399"/>
    <lineage>
        <taxon>Bacteria</taxon>
        <taxon>Bacillati</taxon>
        <taxon>Bacillota</taxon>
        <taxon>Bacilli</taxon>
        <taxon>Bacillales</taxon>
        <taxon>Bacillaceae</taxon>
        <taxon>Cytobacillus</taxon>
    </lineage>
</organism>
<dbReference type="RefSeq" id="WP_243856289.1">
    <property type="nucleotide sequence ID" value="NZ_QNSF01000031.1"/>
</dbReference>
<dbReference type="EMBL" id="QNSF01000031">
    <property type="protein sequence ID" value="RBP86188.1"/>
    <property type="molecule type" value="Genomic_DNA"/>
</dbReference>
<evidence type="ECO:0000313" key="2">
    <source>
        <dbReference type="EMBL" id="RBP86188.1"/>
    </source>
</evidence>
<dbReference type="Proteomes" id="UP000252731">
    <property type="component" value="Unassembled WGS sequence"/>
</dbReference>
<evidence type="ECO:0000313" key="3">
    <source>
        <dbReference type="Proteomes" id="UP000252731"/>
    </source>
</evidence>
<sequence>MMKKIIACMSIIALMSFGGTALAASPTEHRTTSKEDCMIVSADDCAAISRGNCLKMMKKKAKGMSMKDCMKMMKHMQK</sequence>
<name>A0A366JGT7_CYTFI</name>
<keyword evidence="3" id="KW-1185">Reference proteome</keyword>
<dbReference type="AlphaFoldDB" id="A0A366JGT7"/>
<proteinExistence type="predicted"/>
<evidence type="ECO:0000256" key="1">
    <source>
        <dbReference type="SAM" id="SignalP"/>
    </source>
</evidence>
<reference evidence="2 3" key="1">
    <citation type="submission" date="2018-06" db="EMBL/GenBank/DDBJ databases">
        <title>Freshwater and sediment microbial communities from various areas in North America, analyzing microbe dynamics in response to fracking.</title>
        <authorList>
            <person name="Lamendella R."/>
        </authorList>
    </citation>
    <scope>NUCLEOTIDE SEQUENCE [LARGE SCALE GENOMIC DNA]</scope>
    <source>
        <strain evidence="2 3">14_TX</strain>
    </source>
</reference>
<protein>
    <submittedName>
        <fullName evidence="2">Uncharacterized protein</fullName>
    </submittedName>
</protein>
<comment type="caution">
    <text evidence="2">The sequence shown here is derived from an EMBL/GenBank/DDBJ whole genome shotgun (WGS) entry which is preliminary data.</text>
</comment>
<accession>A0A366JGT7</accession>